<proteinExistence type="predicted"/>
<dbReference type="RefSeq" id="WP_035016450.1">
    <property type="nucleotide sequence ID" value="NZ_ARZY01000053.1"/>
</dbReference>
<feature type="chain" id="PRO_5004900896" evidence="1">
    <location>
        <begin position="26"/>
        <end position="487"/>
    </location>
</feature>
<reference evidence="3 4" key="1">
    <citation type="journal article" date="2014" name="Genome Announc.">
        <title>Draft Genome Sequence of the Agar-Degrading Bacterium Catenovulum sp. Strain DS-2, Isolated from Intestines of Haliotis diversicolor.</title>
        <authorList>
            <person name="Shan D."/>
            <person name="Li X."/>
            <person name="Gu Z."/>
            <person name="Wei G."/>
            <person name="Gao Z."/>
            <person name="Shao Z."/>
        </authorList>
    </citation>
    <scope>NUCLEOTIDE SEQUENCE [LARGE SCALE GENOMIC DNA]</scope>
    <source>
        <strain evidence="3 4">DS-2</strain>
    </source>
</reference>
<dbReference type="SUPFAM" id="SSF81901">
    <property type="entry name" value="HCP-like"/>
    <property type="match status" value="2"/>
</dbReference>
<dbReference type="Proteomes" id="UP000019276">
    <property type="component" value="Unassembled WGS sequence"/>
</dbReference>
<feature type="domain" description="TonB C-terminal" evidence="2">
    <location>
        <begin position="196"/>
        <end position="248"/>
    </location>
</feature>
<dbReference type="OrthoDB" id="6380549at2"/>
<dbReference type="GO" id="GO:0055085">
    <property type="term" value="P:transmembrane transport"/>
    <property type="evidence" value="ECO:0007669"/>
    <property type="project" value="InterPro"/>
</dbReference>
<evidence type="ECO:0000256" key="1">
    <source>
        <dbReference type="SAM" id="SignalP"/>
    </source>
</evidence>
<dbReference type="Gene3D" id="3.30.2420.10">
    <property type="entry name" value="TonB"/>
    <property type="match status" value="1"/>
</dbReference>
<feature type="signal peptide" evidence="1">
    <location>
        <begin position="1"/>
        <end position="25"/>
    </location>
</feature>
<dbReference type="InterPro" id="IPR006597">
    <property type="entry name" value="Sel1-like"/>
</dbReference>
<dbReference type="Pfam" id="PF03544">
    <property type="entry name" value="TonB_C"/>
    <property type="match status" value="1"/>
</dbReference>
<accession>W7Q694</accession>
<dbReference type="Gene3D" id="1.25.40.10">
    <property type="entry name" value="Tetratricopeptide repeat domain"/>
    <property type="match status" value="2"/>
</dbReference>
<comment type="caution">
    <text evidence="3">The sequence shown here is derived from an EMBL/GenBank/DDBJ whole genome shotgun (WGS) entry which is preliminary data.</text>
</comment>
<dbReference type="EMBL" id="ARZY01000053">
    <property type="protein sequence ID" value="EWH08279.1"/>
    <property type="molecule type" value="Genomic_DNA"/>
</dbReference>
<evidence type="ECO:0000259" key="2">
    <source>
        <dbReference type="Pfam" id="PF03544"/>
    </source>
</evidence>
<dbReference type="PANTHER" id="PTHR11102:SF160">
    <property type="entry name" value="ERAD-ASSOCIATED E3 UBIQUITIN-PROTEIN LIGASE COMPONENT HRD3"/>
    <property type="match status" value="1"/>
</dbReference>
<dbReference type="PANTHER" id="PTHR11102">
    <property type="entry name" value="SEL-1-LIKE PROTEIN"/>
    <property type="match status" value="1"/>
</dbReference>
<name>W7Q694_9ALTE</name>
<dbReference type="Pfam" id="PF08238">
    <property type="entry name" value="Sel1"/>
    <property type="match status" value="3"/>
</dbReference>
<dbReference type="InterPro" id="IPR050767">
    <property type="entry name" value="Sel1_AlgK"/>
</dbReference>
<dbReference type="SUPFAM" id="SSF74653">
    <property type="entry name" value="TolA/TonB C-terminal domain"/>
    <property type="match status" value="1"/>
</dbReference>
<protein>
    <submittedName>
        <fullName evidence="3">TonB family protein</fullName>
    </submittedName>
</protein>
<evidence type="ECO:0000313" key="4">
    <source>
        <dbReference type="Proteomes" id="UP000019276"/>
    </source>
</evidence>
<dbReference type="AlphaFoldDB" id="W7Q694"/>
<organism evidence="3 4">
    <name type="scientific">Catenovulum agarivorans DS-2</name>
    <dbReference type="NCBI Taxonomy" id="1328313"/>
    <lineage>
        <taxon>Bacteria</taxon>
        <taxon>Pseudomonadati</taxon>
        <taxon>Pseudomonadota</taxon>
        <taxon>Gammaproteobacteria</taxon>
        <taxon>Alteromonadales</taxon>
        <taxon>Alteromonadaceae</taxon>
        <taxon>Catenovulum</taxon>
    </lineage>
</organism>
<sequence>MKKHNSIVRSIGLALTLFTVLPAQASFVKAQEYLAEEDHKKALNAFLQSAKLGHADSQFNAAVIYFQGLSGEKDLIKSFSWMALANEYQFPNSETFAQEIYASIPAEQQEKAIEYATELVKNYGRQITEAKKLPKIEKSPIAAQVIVTPAEMVKRGQLTYSGTSSTIAKNEALIRAAIRNGNPDIFYKQVQNLDAGMVEVQFDVGTDGKAKDWDVLFSWPNNKFVEGTLNAIKESKYTPAKNEFTSVTQYGLTYHASFGQTGVNDFRQGYPHIYKTFRSVRRMANDGNPNAKHTYAKLLRAYKHILDKENYEDFEAVLKEAAELGQLDAQYDYAMLNIYVNRQAELGLPWLIKAAKAGHIQAQGRLGELLLEPPTAYIEQDLTKAKFWLELAANQNDFRAQQKYIEMELLNNNNQDKEFAKQALDWLEDIEDDGEPTPFTYFLLAKVNEILDDKGDAKDWMKDAIASAKQLGWATKDWQAYQESLNN</sequence>
<keyword evidence="4" id="KW-1185">Reference proteome</keyword>
<dbReference type="InterPro" id="IPR037682">
    <property type="entry name" value="TonB_C"/>
</dbReference>
<evidence type="ECO:0000313" key="3">
    <source>
        <dbReference type="EMBL" id="EWH08279.1"/>
    </source>
</evidence>
<dbReference type="STRING" id="1328313.DS2_18183"/>
<keyword evidence="1" id="KW-0732">Signal</keyword>
<gene>
    <name evidence="3" type="ORF">DS2_18183</name>
</gene>
<dbReference type="InterPro" id="IPR011990">
    <property type="entry name" value="TPR-like_helical_dom_sf"/>
</dbReference>
<dbReference type="SMART" id="SM00671">
    <property type="entry name" value="SEL1"/>
    <property type="match status" value="4"/>
</dbReference>